<name>F0U8A8_AJEC8</name>
<dbReference type="STRING" id="544711.F0U8A8"/>
<reference evidence="3" key="1">
    <citation type="submission" date="2008-07" db="EMBL/GenBank/DDBJ databases">
        <title>Annotation of Ajellomyces capsulatus strain H88.</title>
        <authorList>
            <person name="Champion M."/>
            <person name="Cuomo C."/>
            <person name="Ma L.-J."/>
            <person name="Henn M.R."/>
            <person name="Sil A."/>
            <person name="Goldman B."/>
            <person name="Young S.K."/>
            <person name="Kodira C.D."/>
            <person name="Zeng Q."/>
            <person name="Koehrsen M."/>
            <person name="Alvarado L."/>
            <person name="Berlin A."/>
            <person name="Borenstein D."/>
            <person name="Chen Z."/>
            <person name="Engels R."/>
            <person name="Freedman E."/>
            <person name="Gellesch M."/>
            <person name="Goldberg J."/>
            <person name="Griggs A."/>
            <person name="Gujja S."/>
            <person name="Heiman D."/>
            <person name="Hepburn T."/>
            <person name="Howarth C."/>
            <person name="Jen D."/>
            <person name="Larson L."/>
            <person name="Lewis B."/>
            <person name="Mehta T."/>
            <person name="Park D."/>
            <person name="Pearson M."/>
            <person name="Roberts A."/>
            <person name="Saif S."/>
            <person name="Shea T."/>
            <person name="Shenoy N."/>
            <person name="Sisk P."/>
            <person name="Stolte C."/>
            <person name="Sykes S."/>
            <person name="Walk T."/>
            <person name="White J."/>
            <person name="Yandava C."/>
            <person name="Klein B."/>
            <person name="McEwen J.G."/>
            <person name="Puccia R."/>
            <person name="Goldman G.H."/>
            <person name="Felipe M.S."/>
            <person name="Nino-Vega G."/>
            <person name="San-Blas G."/>
            <person name="Taylor J."/>
            <person name="Mendoza L."/>
            <person name="Galagan J."/>
            <person name="Nusbaum C."/>
            <person name="Birren B."/>
        </authorList>
    </citation>
    <scope>NUCLEOTIDE SEQUENCE [LARGE SCALE GENOMIC DNA]</scope>
    <source>
        <strain evidence="3">H88</strain>
    </source>
</reference>
<dbReference type="HOGENOM" id="CLU_080747_0_0_1"/>
<accession>F0U8A8</accession>
<dbReference type="PROSITE" id="PS50800">
    <property type="entry name" value="SAP"/>
    <property type="match status" value="1"/>
</dbReference>
<evidence type="ECO:0000313" key="2">
    <source>
        <dbReference type="EMBL" id="EGC40866.1"/>
    </source>
</evidence>
<dbReference type="SUPFAM" id="SSF68906">
    <property type="entry name" value="SAP domain"/>
    <property type="match status" value="1"/>
</dbReference>
<dbReference type="InterPro" id="IPR003034">
    <property type="entry name" value="SAP_dom"/>
</dbReference>
<proteinExistence type="predicted"/>
<dbReference type="Pfam" id="PF02037">
    <property type="entry name" value="SAP"/>
    <property type="match status" value="1"/>
</dbReference>
<dbReference type="AlphaFoldDB" id="F0U8A8"/>
<dbReference type="InterPro" id="IPR036361">
    <property type="entry name" value="SAP_dom_sf"/>
</dbReference>
<dbReference type="EMBL" id="DS990636">
    <property type="protein sequence ID" value="EGC40866.1"/>
    <property type="molecule type" value="Genomic_DNA"/>
</dbReference>
<dbReference type="VEuPathDB" id="FungiDB:I7I53_06878"/>
<evidence type="ECO:0000313" key="3">
    <source>
        <dbReference type="Proteomes" id="UP000008142"/>
    </source>
</evidence>
<dbReference type="OrthoDB" id="5420280at2759"/>
<gene>
    <name evidence="2" type="ORF">HCEG_00228</name>
</gene>
<evidence type="ECO:0000259" key="1">
    <source>
        <dbReference type="PROSITE" id="PS50800"/>
    </source>
</evidence>
<organism evidence="3">
    <name type="scientific">Ajellomyces capsulatus (strain H88)</name>
    <name type="common">Darling's disease fungus</name>
    <name type="synonym">Histoplasma capsulatum</name>
    <dbReference type="NCBI Taxonomy" id="544711"/>
    <lineage>
        <taxon>Eukaryota</taxon>
        <taxon>Fungi</taxon>
        <taxon>Dikarya</taxon>
        <taxon>Ascomycota</taxon>
        <taxon>Pezizomycotina</taxon>
        <taxon>Eurotiomycetes</taxon>
        <taxon>Eurotiomycetidae</taxon>
        <taxon>Onygenales</taxon>
        <taxon>Ajellomycetaceae</taxon>
        <taxon>Histoplasma</taxon>
    </lineage>
</organism>
<dbReference type="SMART" id="SM00513">
    <property type="entry name" value="SAP"/>
    <property type="match status" value="1"/>
</dbReference>
<dbReference type="OMA" id="TVAYWAF"/>
<sequence>MPTVKELRSELRALGLSSTGRKAALEQRLQTAKEKSATPDSQLSTPDGHCDALVAVKIEVGVPSTMIERAEEALLDSVNKEELQLSFEDRLKTTESRLEATESHFENKLRLAEHRISDLEKSVCGSPLCCGWRSQCIGGGSGGHACCGPSHTTTPTVFDLKAVGNRFISTYKRDILSNDTEKDKVAIKTGNHFVHGGDCKRDAELYEAPALRRDFDIYIKPYGLHPGIVRSSISYRPTIDLLNRHATTVADKNIELPTKFNDLFVNFIKALETSNLEEDYLANPKSDVTVAYWAFLQSCP</sequence>
<feature type="domain" description="SAP" evidence="1">
    <location>
        <begin position="1"/>
        <end position="33"/>
    </location>
</feature>
<dbReference type="Proteomes" id="UP000008142">
    <property type="component" value="Unassembled WGS sequence"/>
</dbReference>
<protein>
    <recommendedName>
        <fullName evidence="1">SAP domain-containing protein</fullName>
    </recommendedName>
</protein>
<dbReference type="Gene3D" id="1.10.720.30">
    <property type="entry name" value="SAP domain"/>
    <property type="match status" value="1"/>
</dbReference>